<reference evidence="6 7" key="1">
    <citation type="submission" date="2018-07" db="EMBL/GenBank/DDBJ databases">
        <title>Genomic Encyclopedia of Type Strains, Phase IV (KMG-IV): sequencing the most valuable type-strain genomes for metagenomic binning, comparative biology and taxonomic classification.</title>
        <authorList>
            <person name="Goeker M."/>
        </authorList>
    </citation>
    <scope>NUCLEOTIDE SEQUENCE [LARGE SCALE GENOMIC DNA]</scope>
    <source>
        <strain evidence="6 7">DSM 44952</strain>
    </source>
</reference>
<dbReference type="SUPFAM" id="SSF48498">
    <property type="entry name" value="Tetracyclin repressor-like, C-terminal domain"/>
    <property type="match status" value="1"/>
</dbReference>
<dbReference type="InterPro" id="IPR036271">
    <property type="entry name" value="Tet_transcr_reg_TetR-rel_C_sf"/>
</dbReference>
<dbReference type="Pfam" id="PF16925">
    <property type="entry name" value="TetR_C_13"/>
    <property type="match status" value="1"/>
</dbReference>
<dbReference type="InterPro" id="IPR011075">
    <property type="entry name" value="TetR_C"/>
</dbReference>
<dbReference type="STRING" id="1210089.GCA_001613165_06962"/>
<protein>
    <submittedName>
        <fullName evidence="6">TetR family transcriptional regulator</fullName>
    </submittedName>
</protein>
<evidence type="ECO:0000256" key="2">
    <source>
        <dbReference type="ARBA" id="ARBA00023125"/>
    </source>
</evidence>
<accession>A0A370H1G4</accession>
<keyword evidence="2 4" id="KW-0238">DNA-binding</keyword>
<dbReference type="InterPro" id="IPR001647">
    <property type="entry name" value="HTH_TetR"/>
</dbReference>
<keyword evidence="3" id="KW-0804">Transcription</keyword>
<dbReference type="SUPFAM" id="SSF46689">
    <property type="entry name" value="Homeodomain-like"/>
    <property type="match status" value="1"/>
</dbReference>
<dbReference type="InterPro" id="IPR009057">
    <property type="entry name" value="Homeodomain-like_sf"/>
</dbReference>
<evidence type="ECO:0000256" key="3">
    <source>
        <dbReference type="ARBA" id="ARBA00023163"/>
    </source>
</evidence>
<dbReference type="Proteomes" id="UP000255355">
    <property type="component" value="Unassembled WGS sequence"/>
</dbReference>
<evidence type="ECO:0000313" key="7">
    <source>
        <dbReference type="Proteomes" id="UP000255355"/>
    </source>
</evidence>
<comment type="caution">
    <text evidence="6">The sequence shown here is derived from an EMBL/GenBank/DDBJ whole genome shotgun (WGS) entry which is preliminary data.</text>
</comment>
<feature type="DNA-binding region" description="H-T-H motif" evidence="4">
    <location>
        <begin position="72"/>
        <end position="91"/>
    </location>
</feature>
<evidence type="ECO:0000256" key="1">
    <source>
        <dbReference type="ARBA" id="ARBA00023015"/>
    </source>
</evidence>
<sequence>MTSSWASEKDHRDPATISGRLYYYLAGVTRKVEGMVGEGKVDGRVQRGEQSRRAILDRAMDIASVEGLESLSVRRLSTELGLSKSGVFAQFGSKEELQLATVRAAIEVFAAHVLKPARRAPAGMRRVRALAEAWLEYAGKPIFSGGCFFLSAVAEFDARPGRVRDALAAARQDWLRLYESTVAEAISLGEIDADIDPADLAFELDAVARQAAQDALLFDDPARCERARRIIDARLATVRIP</sequence>
<feature type="domain" description="HTH tetR-type" evidence="5">
    <location>
        <begin position="49"/>
        <end position="109"/>
    </location>
</feature>
<keyword evidence="1" id="KW-0805">Transcription regulation</keyword>
<name>A0A370H1G4_9NOCA</name>
<dbReference type="PROSITE" id="PS50977">
    <property type="entry name" value="HTH_TETR_2"/>
    <property type="match status" value="1"/>
</dbReference>
<dbReference type="GO" id="GO:0003677">
    <property type="term" value="F:DNA binding"/>
    <property type="evidence" value="ECO:0007669"/>
    <property type="project" value="UniProtKB-UniRule"/>
</dbReference>
<dbReference type="PANTHER" id="PTHR47506:SF6">
    <property type="entry name" value="HTH-TYPE TRANSCRIPTIONAL REPRESSOR NEMR"/>
    <property type="match status" value="1"/>
</dbReference>
<dbReference type="AlphaFoldDB" id="A0A370H1G4"/>
<evidence type="ECO:0000259" key="5">
    <source>
        <dbReference type="PROSITE" id="PS50977"/>
    </source>
</evidence>
<dbReference type="EMBL" id="QQAZ01000007">
    <property type="protein sequence ID" value="RDI49399.1"/>
    <property type="molecule type" value="Genomic_DNA"/>
</dbReference>
<dbReference type="Gene3D" id="1.10.357.10">
    <property type="entry name" value="Tetracycline Repressor, domain 2"/>
    <property type="match status" value="1"/>
</dbReference>
<keyword evidence="7" id="KW-1185">Reference proteome</keyword>
<evidence type="ECO:0000256" key="4">
    <source>
        <dbReference type="PROSITE-ProRule" id="PRU00335"/>
    </source>
</evidence>
<dbReference type="Pfam" id="PF00440">
    <property type="entry name" value="TetR_N"/>
    <property type="match status" value="1"/>
</dbReference>
<organism evidence="6 7">
    <name type="scientific">Nocardia mexicana</name>
    <dbReference type="NCBI Taxonomy" id="279262"/>
    <lineage>
        <taxon>Bacteria</taxon>
        <taxon>Bacillati</taxon>
        <taxon>Actinomycetota</taxon>
        <taxon>Actinomycetes</taxon>
        <taxon>Mycobacteriales</taxon>
        <taxon>Nocardiaceae</taxon>
        <taxon>Nocardia</taxon>
    </lineage>
</organism>
<dbReference type="PANTHER" id="PTHR47506">
    <property type="entry name" value="TRANSCRIPTIONAL REGULATORY PROTEIN"/>
    <property type="match status" value="1"/>
</dbReference>
<dbReference type="Gene3D" id="1.10.10.60">
    <property type="entry name" value="Homeodomain-like"/>
    <property type="match status" value="1"/>
</dbReference>
<gene>
    <name evidence="6" type="ORF">DFR68_107527</name>
</gene>
<proteinExistence type="predicted"/>
<evidence type="ECO:0000313" key="6">
    <source>
        <dbReference type="EMBL" id="RDI49399.1"/>
    </source>
</evidence>